<dbReference type="PANTHER" id="PTHR35149:SF1">
    <property type="entry name" value="DUF5655 DOMAIN-CONTAINING PROTEIN"/>
    <property type="match status" value="1"/>
</dbReference>
<feature type="domain" description="GmrSD restriction endonucleases N-terminal" evidence="2">
    <location>
        <begin position="10"/>
        <end position="243"/>
    </location>
</feature>
<organism evidence="5">
    <name type="scientific">freshwater metagenome</name>
    <dbReference type="NCBI Taxonomy" id="449393"/>
    <lineage>
        <taxon>unclassified sequences</taxon>
        <taxon>metagenomes</taxon>
        <taxon>ecological metagenomes</taxon>
    </lineage>
</organism>
<evidence type="ECO:0000313" key="5">
    <source>
        <dbReference type="EMBL" id="CAB5021279.1"/>
    </source>
</evidence>
<dbReference type="Pfam" id="PF07510">
    <property type="entry name" value="GmrSD_C"/>
    <property type="match status" value="1"/>
</dbReference>
<reference evidence="5" key="1">
    <citation type="submission" date="2020-05" db="EMBL/GenBank/DDBJ databases">
        <authorList>
            <person name="Chiriac C."/>
            <person name="Salcher M."/>
            <person name="Ghai R."/>
            <person name="Kavagutti S V."/>
        </authorList>
    </citation>
    <scope>NUCLEOTIDE SEQUENCE</scope>
</reference>
<gene>
    <name evidence="5" type="ORF">UFOPK4134_00293</name>
</gene>
<feature type="region of interest" description="Disordered" evidence="1">
    <location>
        <begin position="716"/>
        <end position="740"/>
    </location>
</feature>
<dbReference type="AlphaFoldDB" id="A0A6J7QXG5"/>
<feature type="domain" description="GmrSD restriction endonucleases C-terminal" evidence="3">
    <location>
        <begin position="447"/>
        <end position="599"/>
    </location>
</feature>
<dbReference type="PANTHER" id="PTHR35149">
    <property type="entry name" value="SLL5132 PROTEIN"/>
    <property type="match status" value="1"/>
</dbReference>
<feature type="domain" description="RAMA" evidence="4">
    <location>
        <begin position="622"/>
        <end position="714"/>
    </location>
</feature>
<dbReference type="EMBL" id="CAFBPS010000010">
    <property type="protein sequence ID" value="CAB5021279.1"/>
    <property type="molecule type" value="Genomic_DNA"/>
</dbReference>
<evidence type="ECO:0000256" key="1">
    <source>
        <dbReference type="SAM" id="MobiDB-lite"/>
    </source>
</evidence>
<name>A0A6J7QXG5_9ZZZZ</name>
<sequence length="740" mass="85065">MKADSFSPFEIFQKPQRLRVPQYQRPYVWTKDLQWEPLWEDITAQALRYLESGKKEITPHFLGAVVLQHQFNDPNALQERSVVDGQQRLTTLQILIDAVQAQLVASGATKDALWLQELVENDKRYWNHPDDMFKLLPTNRDLPGYREVMAASPPIDYSKLTNKTDRVVEAHRYFARATADFLTEESLFSMEDRAEGLRASIRDFLRVVVISLEPDEDAQAIFETLNSRGTPLSSADLIKNLLFQRLEAEKVDVADVDENYWRIFERSFWEREVSVGRRSYSQSSIFLTHFLVSRTGEMIVASEVFNRFKQFVQDEWKRPTLELVKEIFALAEFYERSMERAALETGELSFVELFLYRMQTMDTDSVRPLFLHLVDPALPALSETDLKQVLGDVESWLVRRALLRLTTKRYNRIFADLIRDLLVTSRDNEANLVRKTLGSFNAETNLWPDDESLRKEVPSARLYKDVRRDRLRMILEAIEDDLRGYTRTSEPKTEERCPRHILTIEHVLPQNWRDNWPLGTNEGDDAETRQGLIHTLGNLTIIRGRLNSSISNSGWSSPGGKRDELRKHARLALSGGLEAFDDGQWTHSAIKNRTNDLLERLIEIWSTPPGHTIRPVMPQPVEATYVSMLDLISAGLLEVGAQFEPRSSTYKGRFCVVLSNGHLECDDGEVFETPSGAGKHITGKPSVNGWWFWKFKGRKGLLPHVRDEYLSRFNKQAAAGDSDGPADEESEVENEENAND</sequence>
<protein>
    <submittedName>
        <fullName evidence="5">Unannotated protein</fullName>
    </submittedName>
</protein>
<evidence type="ECO:0000259" key="4">
    <source>
        <dbReference type="Pfam" id="PF18755"/>
    </source>
</evidence>
<evidence type="ECO:0000259" key="2">
    <source>
        <dbReference type="Pfam" id="PF03235"/>
    </source>
</evidence>
<evidence type="ECO:0000259" key="3">
    <source>
        <dbReference type="Pfam" id="PF07510"/>
    </source>
</evidence>
<feature type="compositionally biased region" description="Acidic residues" evidence="1">
    <location>
        <begin position="724"/>
        <end position="740"/>
    </location>
</feature>
<dbReference type="Pfam" id="PF18755">
    <property type="entry name" value="RAMA"/>
    <property type="match status" value="1"/>
</dbReference>
<dbReference type="InterPro" id="IPR011089">
    <property type="entry name" value="GmrSD_C"/>
</dbReference>
<proteinExistence type="predicted"/>
<dbReference type="Pfam" id="PF03235">
    <property type="entry name" value="GmrSD_N"/>
    <property type="match status" value="1"/>
</dbReference>
<accession>A0A6J7QXG5</accession>
<dbReference type="InterPro" id="IPR040843">
    <property type="entry name" value="RAMA"/>
</dbReference>
<dbReference type="InterPro" id="IPR004919">
    <property type="entry name" value="GmrSD_N"/>
</dbReference>